<reference evidence="3 4" key="1">
    <citation type="submission" date="2019-02" db="EMBL/GenBank/DDBJ databases">
        <title>Paenibacillus sp. nov., isolated from surface-sterilized tissue of Thalictrum simplex L.</title>
        <authorList>
            <person name="Tuo L."/>
        </authorList>
    </citation>
    <scope>NUCLEOTIDE SEQUENCE [LARGE SCALE GENOMIC DNA]</scope>
    <source>
        <strain evidence="3 4">N2SHLJ1</strain>
    </source>
</reference>
<name>A0A4Q9DWG7_9BACL</name>
<sequence length="635" mass="69555">MRGTNGMKKAVKLCKTALAACLIGTAGLTAVVEPAFAAPSAENASAAPLTSTADKQITAATMAPENNTNATSAPQASKETVYMLFYPGQTQAFVNGSRSTLDIPVEAADKTAYVPAKWLGEALGFPVKWNESTNTVQMITPKAFVEFDSAGGTVSINGKSEPFSGAGVIRDGRLLVRLDWLSAYIGYKATYNAEMKRYELLYVKAGSGQSGFYNDTLPNARPVALFDTNKDTYRIGEPVRYTDVSYDPDMDPISREWSNRLDAFFEPGAYAISLTVTDSKGNESETYKKVVTITNEIYLSPFDYKVYNEPVGTFVKDEEATLRKYLRDIPQLPNVVKHPADRPLIVSDSPETFYKKGFLYQESVNGKARLYADHVNGMNEKVQFAIIVRNPDPEKTVVVKTTNQGEVYPSIYANLIGNEASLEFLQGERKPESLAVGPGQTVFYKKMPDFYPGQGMNVIYDVETDGEVYFSFVAMDAGADLSSVGNLSQLEYTGNVRGTFDWSEVQWTVDARGFDKPSSLTIGDGTSDLFVTGADFYTKKESLNLGNYGVVYKIHIPEPRKMSVLLLPRGGVFKSPFKVNGKIVQVPASGVMMDYQGYTIIARTTGTEKSLDLEFTPAAGSAFPVDVIFYPLDAK</sequence>
<dbReference type="Proteomes" id="UP000293142">
    <property type="component" value="Unassembled WGS sequence"/>
</dbReference>
<dbReference type="EMBL" id="SIRE01000005">
    <property type="protein sequence ID" value="TBL80349.1"/>
    <property type="molecule type" value="Genomic_DNA"/>
</dbReference>
<dbReference type="OrthoDB" id="25008at2"/>
<feature type="signal peptide" evidence="1">
    <location>
        <begin position="1"/>
        <end position="37"/>
    </location>
</feature>
<dbReference type="InterPro" id="IPR013783">
    <property type="entry name" value="Ig-like_fold"/>
</dbReference>
<dbReference type="SUPFAM" id="SSF55383">
    <property type="entry name" value="Copper amine oxidase, domain N"/>
    <property type="match status" value="1"/>
</dbReference>
<dbReference type="Gene3D" id="3.30.457.10">
    <property type="entry name" value="Copper amine oxidase-like, N-terminal domain"/>
    <property type="match status" value="2"/>
</dbReference>
<evidence type="ECO:0000313" key="4">
    <source>
        <dbReference type="Proteomes" id="UP000293142"/>
    </source>
</evidence>
<evidence type="ECO:0000256" key="1">
    <source>
        <dbReference type="SAM" id="SignalP"/>
    </source>
</evidence>
<feature type="domain" description="Copper amine oxidase-like N-terminal" evidence="2">
    <location>
        <begin position="94"/>
        <end position="196"/>
    </location>
</feature>
<dbReference type="SUPFAM" id="SSF49299">
    <property type="entry name" value="PKD domain"/>
    <property type="match status" value="1"/>
</dbReference>
<feature type="chain" id="PRO_5020524586" evidence="1">
    <location>
        <begin position="38"/>
        <end position="635"/>
    </location>
</feature>
<dbReference type="InterPro" id="IPR012854">
    <property type="entry name" value="Cu_amine_oxidase-like_N"/>
</dbReference>
<keyword evidence="1" id="KW-0732">Signal</keyword>
<evidence type="ECO:0000259" key="2">
    <source>
        <dbReference type="Pfam" id="PF07833"/>
    </source>
</evidence>
<accession>A0A4Q9DWG7</accession>
<protein>
    <submittedName>
        <fullName evidence="3">Copper amine oxidase N-terminal domain-containing protein</fullName>
    </submittedName>
</protein>
<dbReference type="Gene3D" id="2.60.40.10">
    <property type="entry name" value="Immunoglobulins"/>
    <property type="match status" value="1"/>
</dbReference>
<dbReference type="InterPro" id="IPR035986">
    <property type="entry name" value="PKD_dom_sf"/>
</dbReference>
<organism evidence="3 4">
    <name type="scientific">Paenibacillus thalictri</name>
    <dbReference type="NCBI Taxonomy" id="2527873"/>
    <lineage>
        <taxon>Bacteria</taxon>
        <taxon>Bacillati</taxon>
        <taxon>Bacillota</taxon>
        <taxon>Bacilli</taxon>
        <taxon>Bacillales</taxon>
        <taxon>Paenibacillaceae</taxon>
        <taxon>Paenibacillus</taxon>
    </lineage>
</organism>
<proteinExistence type="predicted"/>
<dbReference type="AlphaFoldDB" id="A0A4Q9DWG7"/>
<gene>
    <name evidence="3" type="ORF">EYB31_08000</name>
</gene>
<dbReference type="InterPro" id="IPR036582">
    <property type="entry name" value="Mao_N_sf"/>
</dbReference>
<comment type="caution">
    <text evidence="3">The sequence shown here is derived from an EMBL/GenBank/DDBJ whole genome shotgun (WGS) entry which is preliminary data.</text>
</comment>
<keyword evidence="4" id="KW-1185">Reference proteome</keyword>
<evidence type="ECO:0000313" key="3">
    <source>
        <dbReference type="EMBL" id="TBL80349.1"/>
    </source>
</evidence>
<dbReference type="Pfam" id="PF07833">
    <property type="entry name" value="Cu_amine_oxidN1"/>
    <property type="match status" value="1"/>
</dbReference>